<sequence>YVSTAYSNAEQKVVEERVYPLPRPLDEMLAEALAVSEDAPSKYVNSIISPKPNTYTYTK</sequence>
<accession>B6SDC1</accession>
<evidence type="ECO:0000313" key="1">
    <source>
        <dbReference type="EMBL" id="ACJ06518.1"/>
    </source>
</evidence>
<name>B6SDC1_OSTSC</name>
<organism evidence="1">
    <name type="scientific">Ostrinia scapulalis</name>
    <name type="common">Moth</name>
    <dbReference type="NCBI Taxonomy" id="99575"/>
    <lineage>
        <taxon>Eukaryota</taxon>
        <taxon>Metazoa</taxon>
        <taxon>Ecdysozoa</taxon>
        <taxon>Arthropoda</taxon>
        <taxon>Hexapoda</taxon>
        <taxon>Insecta</taxon>
        <taxon>Pterygota</taxon>
        <taxon>Neoptera</taxon>
        <taxon>Endopterygota</taxon>
        <taxon>Lepidoptera</taxon>
        <taxon>Glossata</taxon>
        <taxon>Ditrysia</taxon>
        <taxon>Pyraloidea</taxon>
        <taxon>Crambidae</taxon>
        <taxon>Pyraustinae</taxon>
        <taxon>Ostrinia</taxon>
    </lineage>
</organism>
<feature type="non-terminal residue" evidence="1">
    <location>
        <position position="1"/>
    </location>
</feature>
<dbReference type="AlphaFoldDB" id="B6SDC1"/>
<proteinExistence type="evidence at transcript level"/>
<dbReference type="EMBL" id="EU817403">
    <property type="protein sequence ID" value="ACJ06518.1"/>
    <property type="molecule type" value="mRNA"/>
</dbReference>
<feature type="non-terminal residue" evidence="1">
    <location>
        <position position="59"/>
    </location>
</feature>
<reference evidence="1" key="1">
    <citation type="journal article" date="2009" name="Insect Biochem. Mol. Biol.">
        <title>Pheromone-gland-specific fatty-acyl reductase in the adzuki bean borer, Ostrinia scapulalis (Lepidoptera: Crambidae).</title>
        <authorList>
            <person name="Antony B."/>
            <person name="Fujii T."/>
            <person name="Moto K."/>
            <person name="Matsumoto S."/>
            <person name="Fukuzawa M."/>
            <person name="Nakano R."/>
            <person name="Tatsuki S."/>
            <person name="Ishikawa Y."/>
        </authorList>
    </citation>
    <scope>NUCLEOTIDE SEQUENCE</scope>
    <source>
        <tissue evidence="1">8-10th terminal abdominal segments</tissue>
    </source>
</reference>
<protein>
    <submittedName>
        <fullName evidence="1">FAR-like protein XI</fullName>
    </submittedName>
</protein>